<evidence type="ECO:0000259" key="3">
    <source>
        <dbReference type="Pfam" id="PF18962"/>
    </source>
</evidence>
<evidence type="ECO:0000313" key="4">
    <source>
        <dbReference type="EMBL" id="TMM32002.1"/>
    </source>
</evidence>
<proteinExistence type="predicted"/>
<protein>
    <submittedName>
        <fullName evidence="4">T9SS type A sorting domain-containing protein</fullName>
    </submittedName>
</protein>
<keyword evidence="1 2" id="KW-0732">Signal</keyword>
<dbReference type="EMBL" id="VANR01000001">
    <property type="protein sequence ID" value="TMM32002.1"/>
    <property type="molecule type" value="Genomic_DNA"/>
</dbReference>
<evidence type="ECO:0000256" key="2">
    <source>
        <dbReference type="SAM" id="SignalP"/>
    </source>
</evidence>
<dbReference type="AlphaFoldDB" id="A0A5S3NA71"/>
<sequence>MIKKILFILLLSVSFIGFSQQKVEKSIENLSAAPNPFTNSTKITFKSKKASTIYFSVKNVLGKTVFKKTYKTKKGNNSIDFHKDDLATGMYIYSIQDQKKVISKRFVIK</sequence>
<accession>A0A5S3NA71</accession>
<feature type="chain" id="PRO_5024291274" evidence="2">
    <location>
        <begin position="20"/>
        <end position="109"/>
    </location>
</feature>
<feature type="domain" description="Secretion system C-terminal sorting" evidence="3">
    <location>
        <begin position="34"/>
        <end position="108"/>
    </location>
</feature>
<keyword evidence="5" id="KW-1185">Reference proteome</keyword>
<comment type="caution">
    <text evidence="4">The sequence shown here is derived from an EMBL/GenBank/DDBJ whole genome shotgun (WGS) entry which is preliminary data.</text>
</comment>
<organism evidence="4 5">
    <name type="scientific">Polaribacter aestuariivivens</name>
    <dbReference type="NCBI Taxonomy" id="2304626"/>
    <lineage>
        <taxon>Bacteria</taxon>
        <taxon>Pseudomonadati</taxon>
        <taxon>Bacteroidota</taxon>
        <taxon>Flavobacteriia</taxon>
        <taxon>Flavobacteriales</taxon>
        <taxon>Flavobacteriaceae</taxon>
    </lineage>
</organism>
<reference evidence="4 5" key="1">
    <citation type="submission" date="2019-05" db="EMBL/GenBank/DDBJ databases">
        <title>Polaribacter aestuariivivens sp. nov., isolated from a tidal flat.</title>
        <authorList>
            <person name="Yoon J.-H."/>
        </authorList>
    </citation>
    <scope>NUCLEOTIDE SEQUENCE [LARGE SCALE GENOMIC DNA]</scope>
    <source>
        <strain evidence="4 5">DBTF-3</strain>
    </source>
</reference>
<name>A0A5S3NA71_9FLAO</name>
<dbReference type="OrthoDB" id="1449234at2"/>
<dbReference type="InterPro" id="IPR026444">
    <property type="entry name" value="Secre_tail"/>
</dbReference>
<dbReference type="RefSeq" id="WP_138534215.1">
    <property type="nucleotide sequence ID" value="NZ_VANR01000001.1"/>
</dbReference>
<gene>
    <name evidence="4" type="ORF">FDT66_00620</name>
</gene>
<evidence type="ECO:0000256" key="1">
    <source>
        <dbReference type="ARBA" id="ARBA00022729"/>
    </source>
</evidence>
<dbReference type="NCBIfam" id="TIGR04183">
    <property type="entry name" value="Por_Secre_tail"/>
    <property type="match status" value="1"/>
</dbReference>
<dbReference type="Proteomes" id="UP000307140">
    <property type="component" value="Unassembled WGS sequence"/>
</dbReference>
<feature type="signal peptide" evidence="2">
    <location>
        <begin position="1"/>
        <end position="19"/>
    </location>
</feature>
<evidence type="ECO:0000313" key="5">
    <source>
        <dbReference type="Proteomes" id="UP000307140"/>
    </source>
</evidence>
<dbReference type="Pfam" id="PF18962">
    <property type="entry name" value="Por_Secre_tail"/>
    <property type="match status" value="1"/>
</dbReference>